<evidence type="ECO:0000256" key="5">
    <source>
        <dbReference type="ARBA" id="ARBA00023136"/>
    </source>
</evidence>
<keyword evidence="2" id="KW-1003">Cell membrane</keyword>
<dbReference type="Pfam" id="PF01943">
    <property type="entry name" value="Polysacc_synt"/>
    <property type="match status" value="1"/>
</dbReference>
<dbReference type="Proteomes" id="UP001375743">
    <property type="component" value="Unassembled WGS sequence"/>
</dbReference>
<gene>
    <name evidence="7" type="ORF">U1T56_01725</name>
</gene>
<reference evidence="7 8" key="1">
    <citation type="submission" date="2024-01" db="EMBL/GenBank/DDBJ databases">
        <title>Multi-omics insights into the function and evolution of sodium benzoate biodegradation pathways in Benzoatithermus flavus gen. nov., sp. nov. from hot spring.</title>
        <authorList>
            <person name="Hu C.-J."/>
            <person name="Li W.-J."/>
        </authorList>
    </citation>
    <scope>NUCLEOTIDE SEQUENCE [LARGE SCALE GENOMIC DNA]</scope>
    <source>
        <strain evidence="7 8">SYSU G07066</strain>
    </source>
</reference>
<feature type="transmembrane region" description="Helical" evidence="6">
    <location>
        <begin position="182"/>
        <end position="205"/>
    </location>
</feature>
<accession>A0ABU8XN32</accession>
<name>A0ABU8XN32_9PROT</name>
<feature type="transmembrane region" description="Helical" evidence="6">
    <location>
        <begin position="150"/>
        <end position="170"/>
    </location>
</feature>
<feature type="transmembrane region" description="Helical" evidence="6">
    <location>
        <begin position="114"/>
        <end position="138"/>
    </location>
</feature>
<evidence type="ECO:0000256" key="1">
    <source>
        <dbReference type="ARBA" id="ARBA00004651"/>
    </source>
</evidence>
<feature type="transmembrane region" description="Helical" evidence="6">
    <location>
        <begin position="217"/>
        <end position="237"/>
    </location>
</feature>
<dbReference type="EMBL" id="JBBLZC010000001">
    <property type="protein sequence ID" value="MEK0081855.1"/>
    <property type="molecule type" value="Genomic_DNA"/>
</dbReference>
<dbReference type="PANTHER" id="PTHR30250:SF11">
    <property type="entry name" value="O-ANTIGEN TRANSPORTER-RELATED"/>
    <property type="match status" value="1"/>
</dbReference>
<feature type="transmembrane region" description="Helical" evidence="6">
    <location>
        <begin position="258"/>
        <end position="283"/>
    </location>
</feature>
<evidence type="ECO:0000313" key="7">
    <source>
        <dbReference type="EMBL" id="MEK0081855.1"/>
    </source>
</evidence>
<feature type="transmembrane region" description="Helical" evidence="6">
    <location>
        <begin position="66"/>
        <end position="87"/>
    </location>
</feature>
<keyword evidence="3 6" id="KW-0812">Transmembrane</keyword>
<comment type="subcellular location">
    <subcellularLocation>
        <location evidence="1">Cell membrane</location>
        <topology evidence="1">Multi-pass membrane protein</topology>
    </subcellularLocation>
</comment>
<keyword evidence="8" id="KW-1185">Reference proteome</keyword>
<protein>
    <submittedName>
        <fullName evidence="7">Oligosaccharide flippase family protein</fullName>
    </submittedName>
</protein>
<evidence type="ECO:0000256" key="2">
    <source>
        <dbReference type="ARBA" id="ARBA00022475"/>
    </source>
</evidence>
<dbReference type="RefSeq" id="WP_418157698.1">
    <property type="nucleotide sequence ID" value="NZ_JBBLZC010000001.1"/>
</dbReference>
<evidence type="ECO:0000313" key="8">
    <source>
        <dbReference type="Proteomes" id="UP001375743"/>
    </source>
</evidence>
<sequence>MPVDGGSMIMNAGAVSGRSEAKGRQRSLTAILVGGGIWALGGKCIGAALGLGITAMLARLMPPAELGIYLLAFSIVAAAATVARLGLEQVGLRLVAEHLGCDDVVAAAAVAWRALAAVALAGLVIGAGGGVLLGPWLGYRVFGSAALAEAMPAAAAWLACFAVQLTLAELFRGCRDIRLASLFGGTAFGGVLSTGLLAATVGGAWALGMSLDARRALLISAAATAMATMLGAALLARRLPPSWKPAPRGPGWWPLVRLGLPLLVSQLGMLIVLQADIWILGMFRSESEVALYGAASRVVRLLALLTVVNDVTAPEIARLNVRRQHERLQTLLQMTATVAALPCLVALVVLAVAPGELLTLLFGPFYRDGAPILLVLALGTAFVAFVGSAPYVLMMTGHGAVRMAVALGGTAAMLAGGLALTPAFGAIGLAAAVAGALAAQQIAAWLCVRRCCGIWTHADPVKAAGLLWRFLTARTNSSHAA</sequence>
<comment type="caution">
    <text evidence="7">The sequence shown here is derived from an EMBL/GenBank/DDBJ whole genome shotgun (WGS) entry which is preliminary data.</text>
</comment>
<dbReference type="InterPro" id="IPR050833">
    <property type="entry name" value="Poly_Biosynth_Transport"/>
</dbReference>
<evidence type="ECO:0000256" key="6">
    <source>
        <dbReference type="SAM" id="Phobius"/>
    </source>
</evidence>
<feature type="transmembrane region" description="Helical" evidence="6">
    <location>
        <begin position="372"/>
        <end position="393"/>
    </location>
</feature>
<feature type="transmembrane region" description="Helical" evidence="6">
    <location>
        <begin position="28"/>
        <end position="54"/>
    </location>
</feature>
<organism evidence="7 8">
    <name type="scientific">Benzoatithermus flavus</name>
    <dbReference type="NCBI Taxonomy" id="3108223"/>
    <lineage>
        <taxon>Bacteria</taxon>
        <taxon>Pseudomonadati</taxon>
        <taxon>Pseudomonadota</taxon>
        <taxon>Alphaproteobacteria</taxon>
        <taxon>Geminicoccales</taxon>
        <taxon>Geminicoccaceae</taxon>
        <taxon>Benzoatithermus</taxon>
    </lineage>
</organism>
<proteinExistence type="predicted"/>
<dbReference type="PANTHER" id="PTHR30250">
    <property type="entry name" value="PST FAMILY PREDICTED COLANIC ACID TRANSPORTER"/>
    <property type="match status" value="1"/>
</dbReference>
<feature type="transmembrane region" description="Helical" evidence="6">
    <location>
        <begin position="426"/>
        <end position="448"/>
    </location>
</feature>
<evidence type="ECO:0000256" key="4">
    <source>
        <dbReference type="ARBA" id="ARBA00022989"/>
    </source>
</evidence>
<feature type="transmembrane region" description="Helical" evidence="6">
    <location>
        <begin position="330"/>
        <end position="352"/>
    </location>
</feature>
<evidence type="ECO:0000256" key="3">
    <source>
        <dbReference type="ARBA" id="ARBA00022692"/>
    </source>
</evidence>
<feature type="transmembrane region" description="Helical" evidence="6">
    <location>
        <begin position="400"/>
        <end position="420"/>
    </location>
</feature>
<dbReference type="InterPro" id="IPR002797">
    <property type="entry name" value="Polysacc_synth"/>
</dbReference>
<keyword evidence="5 6" id="KW-0472">Membrane</keyword>
<keyword evidence="4 6" id="KW-1133">Transmembrane helix</keyword>